<dbReference type="Gene3D" id="3.10.105.10">
    <property type="entry name" value="Dipeptide-binding Protein, Domain 3"/>
    <property type="match status" value="1"/>
</dbReference>
<dbReference type="AlphaFoldDB" id="A0A850EKM2"/>
<feature type="domain" description="Solute-binding protein family 5" evidence="6">
    <location>
        <begin position="93"/>
        <end position="448"/>
    </location>
</feature>
<dbReference type="GO" id="GO:0030313">
    <property type="term" value="C:cell envelope"/>
    <property type="evidence" value="ECO:0007669"/>
    <property type="project" value="UniProtKB-SubCell"/>
</dbReference>
<keyword evidence="8" id="KW-1185">Reference proteome</keyword>
<dbReference type="CDD" id="cd08512">
    <property type="entry name" value="PBP2_NikA_DppA_OppA_like_7"/>
    <property type="match status" value="1"/>
</dbReference>
<dbReference type="InterPro" id="IPR000914">
    <property type="entry name" value="SBP_5_dom"/>
</dbReference>
<evidence type="ECO:0000256" key="3">
    <source>
        <dbReference type="ARBA" id="ARBA00022448"/>
    </source>
</evidence>
<sequence>MKKCWVGFMALILVLALAGCASSPSGDAAASSEPASGGNNGTAPTALTVAWQAVASTLDPVNATSDVLAVNAYDRLVGYEVNPGDGDSAKAFKLKPMLAKEWTISEDGLTYTFKLQDNANFQSGNPVTANSVKFSLERMRDSATGSFTYSLTQIASITAQDEKTVVLKLTKANPNLLKMLAMYWFSILDDKLVKEKGDAYVNDHAVGSGAYSIEKWDPSSEVIFKANKNYWAGAPKIEQVTMKYIKEASNRLMLLKNGDIDVSVELPPKDLADLKSATNLTVHSNSSNRILFLAMNMNKEPFNNPKVRQALAYATPYDQLIKDVMFNEARSMRSSVPSNTPGYTDDGYAYTYDLDKAKQLLTEAGYPNGFSFDLTIGSGYPDWDDDAVLLQASLAKIGVTVNIKNVARPQFLEMQKQKSMDAYITKWTSMVYDPSWHLGLLLDSKGTGNFNNYSNPTVDGLLKQASDERDNDKRMELYHQAQKIITADTPWLYLYQYNRIVGVSNKVEGYKFYPDEFIRFADLSMK</sequence>
<dbReference type="PANTHER" id="PTHR30290:SF10">
    <property type="entry name" value="PERIPLASMIC OLIGOPEPTIDE-BINDING PROTEIN-RELATED"/>
    <property type="match status" value="1"/>
</dbReference>
<accession>A0A850EKM2</accession>
<evidence type="ECO:0000256" key="1">
    <source>
        <dbReference type="ARBA" id="ARBA00004196"/>
    </source>
</evidence>
<evidence type="ECO:0000313" key="8">
    <source>
        <dbReference type="Proteomes" id="UP000564806"/>
    </source>
</evidence>
<dbReference type="InterPro" id="IPR039424">
    <property type="entry name" value="SBP_5"/>
</dbReference>
<keyword evidence="3" id="KW-0813">Transport</keyword>
<dbReference type="GO" id="GO:0042597">
    <property type="term" value="C:periplasmic space"/>
    <property type="evidence" value="ECO:0007669"/>
    <property type="project" value="UniProtKB-ARBA"/>
</dbReference>
<evidence type="ECO:0000313" key="7">
    <source>
        <dbReference type="EMBL" id="NUU60350.1"/>
    </source>
</evidence>
<dbReference type="Gene3D" id="3.40.190.10">
    <property type="entry name" value="Periplasmic binding protein-like II"/>
    <property type="match status" value="1"/>
</dbReference>
<dbReference type="RefSeq" id="WP_175370941.1">
    <property type="nucleotide sequence ID" value="NZ_JABWCS010000200.1"/>
</dbReference>
<gene>
    <name evidence="7" type="ORF">HPT30_08335</name>
</gene>
<name>A0A850EKM2_9BACL</name>
<dbReference type="InterPro" id="IPR030678">
    <property type="entry name" value="Peptide/Ni-bd"/>
</dbReference>
<evidence type="ECO:0000256" key="2">
    <source>
        <dbReference type="ARBA" id="ARBA00005695"/>
    </source>
</evidence>
<comment type="caution">
    <text evidence="7">The sequence shown here is derived from an EMBL/GenBank/DDBJ whole genome shotgun (WGS) entry which is preliminary data.</text>
</comment>
<dbReference type="GO" id="GO:1904680">
    <property type="term" value="F:peptide transmembrane transporter activity"/>
    <property type="evidence" value="ECO:0007669"/>
    <property type="project" value="TreeGrafter"/>
</dbReference>
<comment type="subcellular location">
    <subcellularLocation>
        <location evidence="1">Cell envelope</location>
    </subcellularLocation>
</comment>
<feature type="chain" id="PRO_5039422119" evidence="5">
    <location>
        <begin position="29"/>
        <end position="526"/>
    </location>
</feature>
<proteinExistence type="inferred from homology"/>
<dbReference type="GO" id="GO:0043190">
    <property type="term" value="C:ATP-binding cassette (ABC) transporter complex"/>
    <property type="evidence" value="ECO:0007669"/>
    <property type="project" value="InterPro"/>
</dbReference>
<dbReference type="Pfam" id="PF00496">
    <property type="entry name" value="SBP_bac_5"/>
    <property type="match status" value="1"/>
</dbReference>
<comment type="similarity">
    <text evidence="2">Belongs to the bacterial solute-binding protein 5 family.</text>
</comment>
<dbReference type="PIRSF" id="PIRSF002741">
    <property type="entry name" value="MppA"/>
    <property type="match status" value="1"/>
</dbReference>
<dbReference type="Gene3D" id="3.90.76.10">
    <property type="entry name" value="Dipeptide-binding Protein, Domain 1"/>
    <property type="match status" value="1"/>
</dbReference>
<organism evidence="7 8">
    <name type="scientific">Paenibacillus agri</name>
    <dbReference type="NCBI Taxonomy" id="2744309"/>
    <lineage>
        <taxon>Bacteria</taxon>
        <taxon>Bacillati</taxon>
        <taxon>Bacillota</taxon>
        <taxon>Bacilli</taxon>
        <taxon>Bacillales</taxon>
        <taxon>Paenibacillaceae</taxon>
        <taxon>Paenibacillus</taxon>
    </lineage>
</organism>
<evidence type="ECO:0000256" key="5">
    <source>
        <dbReference type="SAM" id="SignalP"/>
    </source>
</evidence>
<reference evidence="7" key="1">
    <citation type="submission" date="2020-06" db="EMBL/GenBank/DDBJ databases">
        <title>Paenibacillus sp. nov., isolated from soil.</title>
        <authorList>
            <person name="Seo Y.L."/>
        </authorList>
    </citation>
    <scope>NUCLEOTIDE SEQUENCE [LARGE SCALE GENOMIC DNA]</scope>
    <source>
        <strain evidence="7">JW14</strain>
    </source>
</reference>
<dbReference type="EMBL" id="JABWCS010000200">
    <property type="protein sequence ID" value="NUU60350.1"/>
    <property type="molecule type" value="Genomic_DNA"/>
</dbReference>
<dbReference type="GO" id="GO:0015833">
    <property type="term" value="P:peptide transport"/>
    <property type="evidence" value="ECO:0007669"/>
    <property type="project" value="TreeGrafter"/>
</dbReference>
<evidence type="ECO:0000256" key="4">
    <source>
        <dbReference type="ARBA" id="ARBA00022729"/>
    </source>
</evidence>
<dbReference type="Proteomes" id="UP000564806">
    <property type="component" value="Unassembled WGS sequence"/>
</dbReference>
<protein>
    <submittedName>
        <fullName evidence="7">ABC transporter substrate-binding protein</fullName>
    </submittedName>
</protein>
<dbReference type="SUPFAM" id="SSF53850">
    <property type="entry name" value="Periplasmic binding protein-like II"/>
    <property type="match status" value="1"/>
</dbReference>
<keyword evidence="4 5" id="KW-0732">Signal</keyword>
<feature type="signal peptide" evidence="5">
    <location>
        <begin position="1"/>
        <end position="28"/>
    </location>
</feature>
<evidence type="ECO:0000259" key="6">
    <source>
        <dbReference type="Pfam" id="PF00496"/>
    </source>
</evidence>
<dbReference type="PROSITE" id="PS51257">
    <property type="entry name" value="PROKAR_LIPOPROTEIN"/>
    <property type="match status" value="1"/>
</dbReference>
<dbReference type="PANTHER" id="PTHR30290">
    <property type="entry name" value="PERIPLASMIC BINDING COMPONENT OF ABC TRANSPORTER"/>
    <property type="match status" value="1"/>
</dbReference>